<keyword evidence="2" id="KW-1185">Reference proteome</keyword>
<comment type="caution">
    <text evidence="1">The sequence shown here is derived from an EMBL/GenBank/DDBJ whole genome shotgun (WGS) entry which is preliminary data.</text>
</comment>
<evidence type="ECO:0000313" key="2">
    <source>
        <dbReference type="Proteomes" id="UP001642260"/>
    </source>
</evidence>
<reference evidence="1 2" key="1">
    <citation type="submission" date="2022-03" db="EMBL/GenBank/DDBJ databases">
        <authorList>
            <person name="Macdonald S."/>
            <person name="Ahmed S."/>
            <person name="Newling K."/>
        </authorList>
    </citation>
    <scope>NUCLEOTIDE SEQUENCE [LARGE SCALE GENOMIC DNA]</scope>
</reference>
<dbReference type="Gene3D" id="1.10.287.1970">
    <property type="match status" value="1"/>
</dbReference>
<name>A0ABC8K7E6_ERUVS</name>
<dbReference type="EMBL" id="CAKOAT010181822">
    <property type="protein sequence ID" value="CAH8353446.1"/>
    <property type="molecule type" value="Genomic_DNA"/>
</dbReference>
<sequence length="214" mass="23871">MSRHVASRQGCVLPLSSVSFVTKQEVKIEEQLVDAINEQMKLQVPFLDVKDGGEDDDIVDDDDENIDDSKNKNELVQVVALCQAPFLLDDPNVGMMFPADAISRAKHYLSLTSGGLGAYSDSRRIPGVRKENNGNMMDNEDDMPIVAYPGQIVLKVRSQSFLYMLRVIPVELFGYFISSNVLSSVVLVENSLIELSFGIQVYSSRKLQKHTQKI</sequence>
<evidence type="ECO:0000313" key="1">
    <source>
        <dbReference type="EMBL" id="CAH8353446.1"/>
    </source>
</evidence>
<gene>
    <name evidence="1" type="ORF">ERUC_LOCUS19201</name>
</gene>
<protein>
    <submittedName>
        <fullName evidence="1">Uncharacterized protein</fullName>
    </submittedName>
</protein>
<dbReference type="AlphaFoldDB" id="A0ABC8K7E6"/>
<proteinExistence type="predicted"/>
<organism evidence="1 2">
    <name type="scientific">Eruca vesicaria subsp. sativa</name>
    <name type="common">Garden rocket</name>
    <name type="synonym">Eruca sativa</name>
    <dbReference type="NCBI Taxonomy" id="29727"/>
    <lineage>
        <taxon>Eukaryota</taxon>
        <taxon>Viridiplantae</taxon>
        <taxon>Streptophyta</taxon>
        <taxon>Embryophyta</taxon>
        <taxon>Tracheophyta</taxon>
        <taxon>Spermatophyta</taxon>
        <taxon>Magnoliopsida</taxon>
        <taxon>eudicotyledons</taxon>
        <taxon>Gunneridae</taxon>
        <taxon>Pentapetalae</taxon>
        <taxon>rosids</taxon>
        <taxon>malvids</taxon>
        <taxon>Brassicales</taxon>
        <taxon>Brassicaceae</taxon>
        <taxon>Brassiceae</taxon>
        <taxon>Eruca</taxon>
    </lineage>
</organism>
<dbReference type="Proteomes" id="UP001642260">
    <property type="component" value="Unassembled WGS sequence"/>
</dbReference>
<accession>A0ABC8K7E6</accession>